<dbReference type="EMBL" id="LEKV01005266">
    <property type="protein sequence ID" value="KVH89289.1"/>
    <property type="molecule type" value="Genomic_DNA"/>
</dbReference>
<dbReference type="Proteomes" id="UP000243975">
    <property type="component" value="Unassembled WGS sequence"/>
</dbReference>
<proteinExistence type="predicted"/>
<dbReference type="Gramene" id="KVH89289">
    <property type="protein sequence ID" value="KVH89289"/>
    <property type="gene ID" value="Ccrd_008725"/>
</dbReference>
<protein>
    <submittedName>
        <fullName evidence="2">Uncharacterized protein</fullName>
    </submittedName>
</protein>
<dbReference type="AlphaFoldDB" id="A0A118JSJ6"/>
<evidence type="ECO:0000313" key="2">
    <source>
        <dbReference type="EMBL" id="KVH89289.1"/>
    </source>
</evidence>
<comment type="caution">
    <text evidence="2">The sequence shown here is derived from an EMBL/GenBank/DDBJ whole genome shotgun (WGS) entry which is preliminary data.</text>
</comment>
<keyword evidence="1" id="KW-0472">Membrane</keyword>
<reference evidence="2 3" key="1">
    <citation type="journal article" date="2016" name="Sci. Rep.">
        <title>The genome sequence of the outbreeding globe artichoke constructed de novo incorporating a phase-aware low-pass sequencing strategy of F1 progeny.</title>
        <authorList>
            <person name="Scaglione D."/>
            <person name="Reyes-Chin-Wo S."/>
            <person name="Acquadro A."/>
            <person name="Froenicke L."/>
            <person name="Portis E."/>
            <person name="Beitel C."/>
            <person name="Tirone M."/>
            <person name="Mauro R."/>
            <person name="Lo Monaco A."/>
            <person name="Mauromicale G."/>
            <person name="Faccioli P."/>
            <person name="Cattivelli L."/>
            <person name="Rieseberg L."/>
            <person name="Michelmore R."/>
            <person name="Lanteri S."/>
        </authorList>
    </citation>
    <scope>NUCLEOTIDE SEQUENCE [LARGE SCALE GENOMIC DNA]</scope>
    <source>
        <strain evidence="2">2C</strain>
    </source>
</reference>
<keyword evidence="1" id="KW-1133">Transmembrane helix</keyword>
<evidence type="ECO:0000256" key="1">
    <source>
        <dbReference type="SAM" id="Phobius"/>
    </source>
</evidence>
<name>A0A118JSJ6_CYNCS</name>
<sequence length="100" mass="11793">MMMMTSSPEMTEKKPYFSFFFKRLQKKTRKGVWKRFRSSGFRWKTKFHWFVDGFLFKIVSALEAVGIGFIVANLLFRRRTTSAVIGDGEPKHHRTVVVVI</sequence>
<accession>A0A118JSJ6</accession>
<keyword evidence="3" id="KW-1185">Reference proteome</keyword>
<feature type="transmembrane region" description="Helical" evidence="1">
    <location>
        <begin position="54"/>
        <end position="76"/>
    </location>
</feature>
<keyword evidence="1" id="KW-0812">Transmembrane</keyword>
<evidence type="ECO:0000313" key="3">
    <source>
        <dbReference type="Proteomes" id="UP000243975"/>
    </source>
</evidence>
<dbReference type="STRING" id="59895.A0A118JSJ6"/>
<organism evidence="2 3">
    <name type="scientific">Cynara cardunculus var. scolymus</name>
    <name type="common">Globe artichoke</name>
    <name type="synonym">Cynara scolymus</name>
    <dbReference type="NCBI Taxonomy" id="59895"/>
    <lineage>
        <taxon>Eukaryota</taxon>
        <taxon>Viridiplantae</taxon>
        <taxon>Streptophyta</taxon>
        <taxon>Embryophyta</taxon>
        <taxon>Tracheophyta</taxon>
        <taxon>Spermatophyta</taxon>
        <taxon>Magnoliopsida</taxon>
        <taxon>eudicotyledons</taxon>
        <taxon>Gunneridae</taxon>
        <taxon>Pentapetalae</taxon>
        <taxon>asterids</taxon>
        <taxon>campanulids</taxon>
        <taxon>Asterales</taxon>
        <taxon>Asteraceae</taxon>
        <taxon>Carduoideae</taxon>
        <taxon>Cardueae</taxon>
        <taxon>Carduinae</taxon>
        <taxon>Cynara</taxon>
    </lineage>
</organism>
<gene>
    <name evidence="2" type="ORF">Ccrd_008725</name>
</gene>